<dbReference type="PRINTS" id="PR00042">
    <property type="entry name" value="LEUZIPPRFOS"/>
</dbReference>
<dbReference type="AlphaFoldDB" id="A0A4W5NKR0"/>
<dbReference type="STRING" id="62062.ENSHHUP00000050538"/>
<feature type="compositionally biased region" description="Low complexity" evidence="2">
    <location>
        <begin position="394"/>
        <end position="406"/>
    </location>
</feature>
<dbReference type="CDD" id="cd14721">
    <property type="entry name" value="bZIP_Fos"/>
    <property type="match status" value="1"/>
</dbReference>
<feature type="region of interest" description="Disordered" evidence="2">
    <location>
        <begin position="365"/>
        <end position="412"/>
    </location>
</feature>
<dbReference type="PROSITE" id="PS00036">
    <property type="entry name" value="BZIP_BASIC"/>
    <property type="match status" value="1"/>
</dbReference>
<feature type="coiled-coil region" evidence="1">
    <location>
        <begin position="223"/>
        <end position="253"/>
    </location>
</feature>
<feature type="compositionally biased region" description="Low complexity" evidence="2">
    <location>
        <begin position="77"/>
        <end position="98"/>
    </location>
</feature>
<feature type="region of interest" description="Disordered" evidence="2">
    <location>
        <begin position="70"/>
        <end position="98"/>
    </location>
</feature>
<dbReference type="PANTHER" id="PTHR23351:SF25">
    <property type="entry name" value="FOS-RELATED ANTIGEN 2"/>
    <property type="match status" value="1"/>
</dbReference>
<reference evidence="4" key="2">
    <citation type="submission" date="2025-08" db="UniProtKB">
        <authorList>
            <consortium name="Ensembl"/>
        </authorList>
    </citation>
    <scope>IDENTIFICATION</scope>
</reference>
<dbReference type="FunFam" id="1.20.5.170:FF:000006">
    <property type="entry name" value="fos-related antigen 2 isoform X1"/>
    <property type="match status" value="1"/>
</dbReference>
<feature type="domain" description="BZIP" evidence="3">
    <location>
        <begin position="191"/>
        <end position="254"/>
    </location>
</feature>
<accession>A0A4W5NKR0</accession>
<evidence type="ECO:0000313" key="5">
    <source>
        <dbReference type="Proteomes" id="UP000314982"/>
    </source>
</evidence>
<feature type="region of interest" description="Disordered" evidence="2">
    <location>
        <begin position="175"/>
        <end position="209"/>
    </location>
</feature>
<dbReference type="InterPro" id="IPR004827">
    <property type="entry name" value="bZIP"/>
</dbReference>
<name>A0A4W5NKR0_9TELE</name>
<organism evidence="4 5">
    <name type="scientific">Hucho hucho</name>
    <name type="common">huchen</name>
    <dbReference type="NCBI Taxonomy" id="62062"/>
    <lineage>
        <taxon>Eukaryota</taxon>
        <taxon>Metazoa</taxon>
        <taxon>Chordata</taxon>
        <taxon>Craniata</taxon>
        <taxon>Vertebrata</taxon>
        <taxon>Euteleostomi</taxon>
        <taxon>Actinopterygii</taxon>
        <taxon>Neopterygii</taxon>
        <taxon>Teleostei</taxon>
        <taxon>Protacanthopterygii</taxon>
        <taxon>Salmoniformes</taxon>
        <taxon>Salmonidae</taxon>
        <taxon>Salmoninae</taxon>
        <taxon>Hucho</taxon>
    </lineage>
</organism>
<dbReference type="GeneTree" id="ENSGT00940000160034"/>
<keyword evidence="5" id="KW-1185">Reference proteome</keyword>
<proteinExistence type="predicted"/>
<feature type="compositionally biased region" description="Polar residues" evidence="2">
    <location>
        <begin position="374"/>
        <end position="385"/>
    </location>
</feature>
<dbReference type="SMART" id="SM00338">
    <property type="entry name" value="BRLZ"/>
    <property type="match status" value="1"/>
</dbReference>
<reference evidence="4" key="3">
    <citation type="submission" date="2025-09" db="UniProtKB">
        <authorList>
            <consortium name="Ensembl"/>
        </authorList>
    </citation>
    <scope>IDENTIFICATION</scope>
</reference>
<evidence type="ECO:0000256" key="1">
    <source>
        <dbReference type="SAM" id="Coils"/>
    </source>
</evidence>
<dbReference type="InterPro" id="IPR046347">
    <property type="entry name" value="bZIP_sf"/>
</dbReference>
<dbReference type="GO" id="GO:0000981">
    <property type="term" value="F:DNA-binding transcription factor activity, RNA polymerase II-specific"/>
    <property type="evidence" value="ECO:0007669"/>
    <property type="project" value="TreeGrafter"/>
</dbReference>
<dbReference type="Pfam" id="PF00170">
    <property type="entry name" value="bZIP_1"/>
    <property type="match status" value="1"/>
</dbReference>
<dbReference type="PANTHER" id="PTHR23351">
    <property type="entry name" value="FOS TRANSCRIPTION FACTOR-RELATED"/>
    <property type="match status" value="1"/>
</dbReference>
<evidence type="ECO:0000256" key="2">
    <source>
        <dbReference type="SAM" id="MobiDB-lite"/>
    </source>
</evidence>
<feature type="compositionally biased region" description="Basic and acidic residues" evidence="2">
    <location>
        <begin position="180"/>
        <end position="193"/>
    </location>
</feature>
<evidence type="ECO:0000313" key="4">
    <source>
        <dbReference type="Ensembl" id="ENSHHUP00000050538.1"/>
    </source>
</evidence>
<dbReference type="Ensembl" id="ENSHHUT00000052338.1">
    <property type="protein sequence ID" value="ENSHHUP00000050538.1"/>
    <property type="gene ID" value="ENSHHUG00000030494.1"/>
</dbReference>
<sequence length="412" mass="44987">MQQSSFFRDNTLWHQSSQVFGDTDNYLAQGVDGLLSVFRKLALYGNMATWEPLTPLKSLQSNMYRHFGNLGRGGSDSGSTHTGSSAVSQGTSTSTTQQDQFTVTGGSQFVPSLNAITSSQDLQWLVQPSFIGPPGPSRPPRPLYSPAAGMRSFNPSPSQPHLYRPGVIRAVARSGSTTRRRNDEHLSSEELERRRIRRERNKQAAAKCRNRRRELTDTLQIETDELEGKKSCLQKEIAELQKEKEKLELVLEAHRPICKIHDSDSDSDQSSELPSLGGIKIEPELPDLPGSSAKSQSRIEKPKPKITIPVRPVTSSASAVPMESESLHTPILISTPSLTPFTASLIFSYPSGSLDSSSTISSQALPTLSSSSQHGVAQQSRNPQPCSIAHRRSSSSGDQSDHSLNSPTIITL</sequence>
<evidence type="ECO:0000259" key="3">
    <source>
        <dbReference type="PROSITE" id="PS50217"/>
    </source>
</evidence>
<protein>
    <submittedName>
        <fullName evidence="4">FOS like 1, AP-1 transcription factor subunit a</fullName>
    </submittedName>
</protein>
<feature type="compositionally biased region" description="Pro residues" evidence="2">
    <location>
        <begin position="131"/>
        <end position="143"/>
    </location>
</feature>
<dbReference type="GO" id="GO:0005634">
    <property type="term" value="C:nucleus"/>
    <property type="evidence" value="ECO:0007669"/>
    <property type="project" value="TreeGrafter"/>
</dbReference>
<feature type="region of interest" description="Disordered" evidence="2">
    <location>
        <begin position="260"/>
        <end position="321"/>
    </location>
</feature>
<dbReference type="PROSITE" id="PS50217">
    <property type="entry name" value="BZIP"/>
    <property type="match status" value="1"/>
</dbReference>
<dbReference type="SUPFAM" id="SSF57959">
    <property type="entry name" value="Leucine zipper domain"/>
    <property type="match status" value="1"/>
</dbReference>
<keyword evidence="1" id="KW-0175">Coiled coil</keyword>
<dbReference type="Gene3D" id="1.20.5.170">
    <property type="match status" value="1"/>
</dbReference>
<dbReference type="Proteomes" id="UP000314982">
    <property type="component" value="Unassembled WGS sequence"/>
</dbReference>
<dbReference type="InterPro" id="IPR000837">
    <property type="entry name" value="AP-1"/>
</dbReference>
<feature type="region of interest" description="Disordered" evidence="2">
    <location>
        <begin position="127"/>
        <end position="162"/>
    </location>
</feature>
<dbReference type="GO" id="GO:0000978">
    <property type="term" value="F:RNA polymerase II cis-regulatory region sequence-specific DNA binding"/>
    <property type="evidence" value="ECO:0007669"/>
    <property type="project" value="TreeGrafter"/>
</dbReference>
<reference evidence="5" key="1">
    <citation type="submission" date="2018-06" db="EMBL/GenBank/DDBJ databases">
        <title>Genome assembly of Danube salmon.</title>
        <authorList>
            <person name="Macqueen D.J."/>
            <person name="Gundappa M.K."/>
        </authorList>
    </citation>
    <scope>NUCLEOTIDE SEQUENCE [LARGE SCALE GENOMIC DNA]</scope>
</reference>